<evidence type="ECO:0000313" key="1">
    <source>
        <dbReference type="EMBL" id="RZC36804.1"/>
    </source>
</evidence>
<evidence type="ECO:0000313" key="2">
    <source>
        <dbReference type="Proteomes" id="UP000292052"/>
    </source>
</evidence>
<reference evidence="1 2" key="1">
    <citation type="submission" date="2017-03" db="EMBL/GenBank/DDBJ databases">
        <title>Genome of the blue death feigning beetle - Asbolus verrucosus.</title>
        <authorList>
            <person name="Rider S.D."/>
        </authorList>
    </citation>
    <scope>NUCLEOTIDE SEQUENCE [LARGE SCALE GENOMIC DNA]</scope>
    <source>
        <strain evidence="1">Butters</strain>
        <tissue evidence="1">Head and leg muscle</tissue>
    </source>
</reference>
<dbReference type="Proteomes" id="UP000292052">
    <property type="component" value="Unassembled WGS sequence"/>
</dbReference>
<name>A0A482VVL1_ASBVE</name>
<accession>A0A482VVL1</accession>
<comment type="caution">
    <text evidence="1">The sequence shown here is derived from an EMBL/GenBank/DDBJ whole genome shotgun (WGS) entry which is preliminary data.</text>
</comment>
<dbReference type="EMBL" id="QDEB01058755">
    <property type="protein sequence ID" value="RZC36804.1"/>
    <property type="molecule type" value="Genomic_DNA"/>
</dbReference>
<proteinExistence type="predicted"/>
<organism evidence="1 2">
    <name type="scientific">Asbolus verrucosus</name>
    <name type="common">Desert ironclad beetle</name>
    <dbReference type="NCBI Taxonomy" id="1661398"/>
    <lineage>
        <taxon>Eukaryota</taxon>
        <taxon>Metazoa</taxon>
        <taxon>Ecdysozoa</taxon>
        <taxon>Arthropoda</taxon>
        <taxon>Hexapoda</taxon>
        <taxon>Insecta</taxon>
        <taxon>Pterygota</taxon>
        <taxon>Neoptera</taxon>
        <taxon>Endopterygota</taxon>
        <taxon>Coleoptera</taxon>
        <taxon>Polyphaga</taxon>
        <taxon>Cucujiformia</taxon>
        <taxon>Tenebrionidae</taxon>
        <taxon>Pimeliinae</taxon>
        <taxon>Asbolus</taxon>
    </lineage>
</organism>
<protein>
    <submittedName>
        <fullName evidence="1">Uncharacterized protein</fullName>
    </submittedName>
</protein>
<sequence length="13" mass="1575">MFQYIMKVCVLTV</sequence>
<keyword evidence="2" id="KW-1185">Reference proteome</keyword>
<gene>
    <name evidence="1" type="ORF">BDFB_014182</name>
</gene>